<accession>A0AAN4VUV9</accession>
<proteinExistence type="predicted"/>
<dbReference type="EMBL" id="BQKE01000001">
    <property type="protein sequence ID" value="GJM60569.1"/>
    <property type="molecule type" value="Genomic_DNA"/>
</dbReference>
<name>A0AAN4VUV9_9BACT</name>
<sequence>MVYVELIIGSRNRVLMWLCALAFLLGARAVNAQQDYRHYHEQVLKVEDQIMLENFDSATVLYQGLFSDYEFVFQRDWWVGAQCAFISGEDELALKWLEFGMKAGLEWREIKDFSLFRPLKKIDYWKSLEKKKADYRREYETKLDSPPARKMEAMFRKDQALAFKSLFRFSENKRNKFAEEVFAIQSEKHLQEIQKIIDLVGVPGERMVGEPIWLSVMLSHHNGISQDYSEKDTLYLKMKPELLQAIQVGFLSPYVYGWVEDWYWSVLTQGAENAYGMLNAPDKAQQAEVNINRGRVGMRPWENEKRLNQVERKYGLNLKLTGDL</sequence>
<comment type="caution">
    <text evidence="1">The sequence shown here is derived from an EMBL/GenBank/DDBJ whole genome shotgun (WGS) entry which is preliminary data.</text>
</comment>
<dbReference type="AlphaFoldDB" id="A0AAN4VUV9"/>
<reference evidence="1 2" key="1">
    <citation type="submission" date="2021-12" db="EMBL/GenBank/DDBJ databases">
        <title>Genome sequencing of bacteria with rrn-lacking chromosome and rrn-plasmid.</title>
        <authorList>
            <person name="Anda M."/>
            <person name="Iwasaki W."/>
        </authorList>
    </citation>
    <scope>NUCLEOTIDE SEQUENCE [LARGE SCALE GENOMIC DNA]</scope>
    <source>
        <strain evidence="1 2">NBRC 15940</strain>
    </source>
</reference>
<organism evidence="1 2">
    <name type="scientific">Persicobacter diffluens</name>
    <dbReference type="NCBI Taxonomy" id="981"/>
    <lineage>
        <taxon>Bacteria</taxon>
        <taxon>Pseudomonadati</taxon>
        <taxon>Bacteroidota</taxon>
        <taxon>Cytophagia</taxon>
        <taxon>Cytophagales</taxon>
        <taxon>Persicobacteraceae</taxon>
        <taxon>Persicobacter</taxon>
    </lineage>
</organism>
<gene>
    <name evidence="1" type="ORF">PEDI_11210</name>
</gene>
<keyword evidence="2" id="KW-1185">Reference proteome</keyword>
<dbReference type="RefSeq" id="WP_338236285.1">
    <property type="nucleotide sequence ID" value="NZ_BQKE01000001.1"/>
</dbReference>
<evidence type="ECO:0000313" key="2">
    <source>
        <dbReference type="Proteomes" id="UP001310022"/>
    </source>
</evidence>
<dbReference type="Proteomes" id="UP001310022">
    <property type="component" value="Unassembled WGS sequence"/>
</dbReference>
<evidence type="ECO:0000313" key="1">
    <source>
        <dbReference type="EMBL" id="GJM60569.1"/>
    </source>
</evidence>
<protein>
    <submittedName>
        <fullName evidence="1">Uncharacterized protein</fullName>
    </submittedName>
</protein>